<evidence type="ECO:0000256" key="6">
    <source>
        <dbReference type="ARBA" id="ARBA00023033"/>
    </source>
</evidence>
<organism evidence="7 8">
    <name type="scientific">Punica granatum</name>
    <name type="common">Pomegranate</name>
    <dbReference type="NCBI Taxonomy" id="22663"/>
    <lineage>
        <taxon>Eukaryota</taxon>
        <taxon>Viridiplantae</taxon>
        <taxon>Streptophyta</taxon>
        <taxon>Embryophyta</taxon>
        <taxon>Tracheophyta</taxon>
        <taxon>Spermatophyta</taxon>
        <taxon>Magnoliopsida</taxon>
        <taxon>eudicotyledons</taxon>
        <taxon>Gunneridae</taxon>
        <taxon>Pentapetalae</taxon>
        <taxon>rosids</taxon>
        <taxon>malvids</taxon>
        <taxon>Myrtales</taxon>
        <taxon>Lythraceae</taxon>
        <taxon>Punica</taxon>
    </lineage>
</organism>
<dbReference type="EMBL" id="PGOL01003556">
    <property type="protein sequence ID" value="PKI40442.1"/>
    <property type="molecule type" value="Genomic_DNA"/>
</dbReference>
<evidence type="ECO:0000256" key="3">
    <source>
        <dbReference type="ARBA" id="ARBA00022723"/>
    </source>
</evidence>
<dbReference type="PANTHER" id="PTHR47950:SF4">
    <property type="entry name" value="GERANIOL 8-HYDROXYLASE-LIKE"/>
    <property type="match status" value="1"/>
</dbReference>
<accession>A0A2I0I8Y3</accession>
<keyword evidence="5" id="KW-0408">Iron</keyword>
<comment type="similarity">
    <text evidence="1">Belongs to the cytochrome P450 family.</text>
</comment>
<gene>
    <name evidence="7" type="ORF">CRG98_039166</name>
</gene>
<dbReference type="Proteomes" id="UP000233551">
    <property type="component" value="Unassembled WGS sequence"/>
</dbReference>
<dbReference type="STRING" id="22663.A0A2I0I8Y3"/>
<evidence type="ECO:0000256" key="2">
    <source>
        <dbReference type="ARBA" id="ARBA00022617"/>
    </source>
</evidence>
<evidence type="ECO:0000256" key="4">
    <source>
        <dbReference type="ARBA" id="ARBA00023002"/>
    </source>
</evidence>
<comment type="caution">
    <text evidence="7">The sequence shown here is derived from an EMBL/GenBank/DDBJ whole genome shotgun (WGS) entry which is preliminary data.</text>
</comment>
<dbReference type="PANTHER" id="PTHR47950">
    <property type="entry name" value="CYTOCHROME P450, FAMILY 76, SUBFAMILY C, POLYPEPTIDE 5-RELATED"/>
    <property type="match status" value="1"/>
</dbReference>
<evidence type="ECO:0000256" key="1">
    <source>
        <dbReference type="ARBA" id="ARBA00010617"/>
    </source>
</evidence>
<dbReference type="GO" id="GO:0004497">
    <property type="term" value="F:monooxygenase activity"/>
    <property type="evidence" value="ECO:0007669"/>
    <property type="project" value="UniProtKB-KW"/>
</dbReference>
<evidence type="ECO:0000256" key="5">
    <source>
        <dbReference type="ARBA" id="ARBA00023004"/>
    </source>
</evidence>
<keyword evidence="4" id="KW-0560">Oxidoreductase</keyword>
<keyword evidence="6" id="KW-0503">Monooxygenase</keyword>
<keyword evidence="2" id="KW-0349">Heme</keyword>
<keyword evidence="3" id="KW-0479">Metal-binding</keyword>
<protein>
    <submittedName>
        <fullName evidence="7">Uncharacterized protein</fullName>
    </submittedName>
</protein>
<dbReference type="GO" id="GO:0046872">
    <property type="term" value="F:metal ion binding"/>
    <property type="evidence" value="ECO:0007669"/>
    <property type="project" value="UniProtKB-KW"/>
</dbReference>
<sequence length="239" mass="25587">MAFLVHATLSCSSASNVFVIQAKTMELQSLQFASSDVTFSLILAVCVIVNADFGIEGPNRTTYPSFAFSVSFRSLESHWSCIAVSTKPTEATATKVSPAKVESCLQVQGPYLTKLASAHGPIMSLKLGHITTMLYIPDSVVPFRRLMTSGWLGCLSIHSGGTPAGFATCACSHQRTSTQANTYATGKIQLQKLLPHLRKCSETGSSMNIGQARFRTSLNLLGNTILSLDLADTTSESAR</sequence>
<keyword evidence="8" id="KW-1185">Reference proteome</keyword>
<dbReference type="AlphaFoldDB" id="A0A2I0I8Y3"/>
<evidence type="ECO:0000313" key="8">
    <source>
        <dbReference type="Proteomes" id="UP000233551"/>
    </source>
</evidence>
<proteinExistence type="inferred from homology"/>
<reference evidence="7 8" key="1">
    <citation type="submission" date="2017-11" db="EMBL/GenBank/DDBJ databases">
        <title>De-novo sequencing of pomegranate (Punica granatum L.) genome.</title>
        <authorList>
            <person name="Akparov Z."/>
            <person name="Amiraslanov A."/>
            <person name="Hajiyeva S."/>
            <person name="Abbasov M."/>
            <person name="Kaur K."/>
            <person name="Hamwieh A."/>
            <person name="Solovyev V."/>
            <person name="Salamov A."/>
            <person name="Braich B."/>
            <person name="Kosarev P."/>
            <person name="Mahmoud A."/>
            <person name="Hajiyev E."/>
            <person name="Babayeva S."/>
            <person name="Izzatullayeva V."/>
            <person name="Mammadov A."/>
            <person name="Mammadov A."/>
            <person name="Sharifova S."/>
            <person name="Ojaghi J."/>
            <person name="Eynullazada K."/>
            <person name="Bayramov B."/>
            <person name="Abdulazimova A."/>
            <person name="Shahmuradov I."/>
        </authorList>
    </citation>
    <scope>NUCLEOTIDE SEQUENCE [LARGE SCALE GENOMIC DNA]</scope>
    <source>
        <strain evidence="8">cv. AG2017</strain>
        <tissue evidence="7">Leaf</tissue>
    </source>
</reference>
<evidence type="ECO:0000313" key="7">
    <source>
        <dbReference type="EMBL" id="PKI40442.1"/>
    </source>
</evidence>
<name>A0A2I0I8Y3_PUNGR</name>